<accession>A0A0K1LLU8</accession>
<proteinExistence type="predicted"/>
<dbReference type="GO" id="GO:0003677">
    <property type="term" value="F:DNA binding"/>
    <property type="evidence" value="ECO:0007669"/>
    <property type="project" value="UniProtKB-KW"/>
</dbReference>
<reference evidence="1 2" key="1">
    <citation type="journal article" date="2015" name="Genome Announc.">
        <title>Complete Genome Sequence of Caulobacter crescentus Siphophage Sansa.</title>
        <authorList>
            <person name="Vara L."/>
            <person name="Kane A.A."/>
            <person name="Cahill J.L."/>
            <person name="Rasche E.S."/>
            <person name="Kuty Everett G.F."/>
        </authorList>
    </citation>
    <scope>NUCLEOTIDE SEQUENCE [LARGE SCALE GENOMIC DNA]</scope>
</reference>
<keyword evidence="2" id="KW-1185">Reference proteome</keyword>
<organism evidence="1 2">
    <name type="scientific">Caulobacter phage Sansa</name>
    <dbReference type="NCBI Taxonomy" id="1675600"/>
    <lineage>
        <taxon>Viruses</taxon>
        <taxon>Duplodnaviria</taxon>
        <taxon>Heunggongvirae</taxon>
        <taxon>Uroviricota</taxon>
        <taxon>Caudoviricetes</taxon>
        <taxon>Sansavirus</taxon>
        <taxon>Sansavirus sansa</taxon>
        <taxon>Caulobacter virus Sansa</taxon>
    </lineage>
</organism>
<keyword evidence="1" id="KW-0238">DNA-binding</keyword>
<dbReference type="Proteomes" id="UP000225322">
    <property type="component" value="Segment"/>
</dbReference>
<gene>
    <name evidence="1" type="ORF">CPT_Sansa72</name>
</gene>
<dbReference type="EMBL" id="KT001913">
    <property type="protein sequence ID" value="AKU43476.1"/>
    <property type="molecule type" value="Genomic_DNA"/>
</dbReference>
<protein>
    <submittedName>
        <fullName evidence="1">DNA-binding protein</fullName>
    </submittedName>
</protein>
<evidence type="ECO:0000313" key="2">
    <source>
        <dbReference type="Proteomes" id="UP000225322"/>
    </source>
</evidence>
<sequence>MSHIEKARAAIKAAAFDLGVPELARRAGVPENTARRLIKKPPAAVTNLISLEREALKHEAETKK</sequence>
<name>A0A0K1LLU8_9CAUD</name>
<evidence type="ECO:0000313" key="1">
    <source>
        <dbReference type="EMBL" id="AKU43476.1"/>
    </source>
</evidence>